<dbReference type="InterPro" id="IPR029058">
    <property type="entry name" value="AB_hydrolase_fold"/>
</dbReference>
<dbReference type="InterPro" id="IPR024499">
    <property type="entry name" value="Mbeg1-like"/>
</dbReference>
<dbReference type="AlphaFoldDB" id="C7MPB9"/>
<sequence length="402" mass="44593">MSYLEREQRTFDELPFNEVDSLVFSSLCYLRWERACSRVPSVVLDASSPQGVRLHDVLSLCDISAIMQGNWLEDSKETQPFLQACRASRRLRDVVVAFYADEISEAIEKQFSATTFILTNTGVAGSKPGAGCLSYVAFRGTDGTFAGWKEDFNLSFIEVIPSHRSAAAYLSGIADALPGFLIVGGHSKGGNLAEYAALTCADVVFSRIQGVYNHDGPSFLEDPSPRGATAAFETIYHKTVPESSMFGMILERNDHYHVVYSSAHAVFQHEPFTWQVEGSKFACKDGLNASAIWFDTALDQWLRQHDKEDRERLVDTVYAVLAAAGVPTFADFQQDLPSNIRTVIEKGVRLSPQEREFVFRVISDFGAVLRDEALQKARPSSFSPFFHFGSSTKENAPVSDDT</sequence>
<protein>
    <recommendedName>
        <fullName evidence="3">DUF2974 domain-containing protein</fullName>
    </recommendedName>
</protein>
<evidence type="ECO:0000313" key="1">
    <source>
        <dbReference type="EMBL" id="ACU94759.1"/>
    </source>
</evidence>
<dbReference type="HOGENOM" id="CLU_043142_2_0_11"/>
<name>C7MPB9_CRYCD</name>
<keyword evidence="2" id="KW-1185">Reference proteome</keyword>
<organism evidence="1 2">
    <name type="scientific">Cryptobacterium curtum (strain ATCC 700683 / DSM 15641 / CCUG 43107 / 12-3)</name>
    <dbReference type="NCBI Taxonomy" id="469378"/>
    <lineage>
        <taxon>Bacteria</taxon>
        <taxon>Bacillati</taxon>
        <taxon>Actinomycetota</taxon>
        <taxon>Coriobacteriia</taxon>
        <taxon>Eggerthellales</taxon>
        <taxon>Eggerthellaceae</taxon>
        <taxon>Cryptobacterium</taxon>
    </lineage>
</organism>
<evidence type="ECO:0008006" key="3">
    <source>
        <dbReference type="Google" id="ProtNLM"/>
    </source>
</evidence>
<evidence type="ECO:0000313" key="2">
    <source>
        <dbReference type="Proteomes" id="UP000000954"/>
    </source>
</evidence>
<dbReference type="Proteomes" id="UP000000954">
    <property type="component" value="Chromosome"/>
</dbReference>
<gene>
    <name evidence="1" type="ordered locus">Ccur_10680</name>
</gene>
<dbReference type="SUPFAM" id="SSF53474">
    <property type="entry name" value="alpha/beta-Hydrolases"/>
    <property type="match status" value="1"/>
</dbReference>
<dbReference type="eggNOG" id="COG1073">
    <property type="taxonomic scope" value="Bacteria"/>
</dbReference>
<dbReference type="EMBL" id="CP001682">
    <property type="protein sequence ID" value="ACU94759.1"/>
    <property type="molecule type" value="Genomic_DNA"/>
</dbReference>
<reference evidence="1 2" key="1">
    <citation type="journal article" date="2009" name="Stand. Genomic Sci.">
        <title>Complete genome sequence of Cryptobacterium curtum type strain (12-3).</title>
        <authorList>
            <person name="Mavrommatis K."/>
            <person name="Pukall R."/>
            <person name="Rohde C."/>
            <person name="Chen F."/>
            <person name="Sims D."/>
            <person name="Brettin T."/>
            <person name="Kuske C."/>
            <person name="Detter J.C."/>
            <person name="Han C."/>
            <person name="Lapidus A."/>
            <person name="Copeland A."/>
            <person name="Glavina Del Rio T."/>
            <person name="Nolan M."/>
            <person name="Lucas S."/>
            <person name="Tice H."/>
            <person name="Cheng J.F."/>
            <person name="Bruce D."/>
            <person name="Goodwin L."/>
            <person name="Pitluck S."/>
            <person name="Ovchinnikova G."/>
            <person name="Pati A."/>
            <person name="Ivanova N."/>
            <person name="Chen A."/>
            <person name="Palaniappan K."/>
            <person name="Chain P."/>
            <person name="D'haeseleer P."/>
            <person name="Goker M."/>
            <person name="Bristow J."/>
            <person name="Eisen J.A."/>
            <person name="Markowitz V."/>
            <person name="Hugenholtz P."/>
            <person name="Rohde M."/>
            <person name="Klenk H.P."/>
            <person name="Kyrpides N.C."/>
        </authorList>
    </citation>
    <scope>NUCLEOTIDE SEQUENCE [LARGE SCALE GENOMIC DNA]</scope>
    <source>
        <strain evidence="2">ATCC 700683 / DSM 15641 / 12-3</strain>
    </source>
</reference>
<proteinExistence type="predicted"/>
<dbReference type="Pfam" id="PF11187">
    <property type="entry name" value="Mbeg1-like"/>
    <property type="match status" value="1"/>
</dbReference>
<accession>C7MPB9</accession>
<dbReference type="KEGG" id="ccu:Ccur_10680"/>
<dbReference type="STRING" id="469378.Ccur_10680"/>